<comment type="subcellular location">
    <subcellularLocation>
        <location evidence="1">Golgi apparatus membrane</location>
        <topology evidence="1">Single-pass type II membrane protein</topology>
    </subcellularLocation>
</comment>
<reference evidence="12 13" key="1">
    <citation type="journal article" date="2015" name="Genome Biol. Evol.">
        <title>Comparative Genomics of a Bacterivorous Green Alga Reveals Evolutionary Causalities and Consequences of Phago-Mixotrophic Mode of Nutrition.</title>
        <authorList>
            <person name="Burns J.A."/>
            <person name="Paasch A."/>
            <person name="Narechania A."/>
            <person name="Kim E."/>
        </authorList>
    </citation>
    <scope>NUCLEOTIDE SEQUENCE [LARGE SCALE GENOMIC DNA]</scope>
    <source>
        <strain evidence="12 13">PLY_AMNH</strain>
    </source>
</reference>
<dbReference type="PANTHER" id="PTHR11987">
    <property type="entry name" value="ALPHA-2,8-SIALYLTRANSFERASE"/>
    <property type="match status" value="1"/>
</dbReference>
<keyword evidence="3" id="KW-0328">Glycosyltransferase</keyword>
<dbReference type="AlphaFoldDB" id="A0AAE0G339"/>
<protein>
    <recommendedName>
        <fullName evidence="14">Sialyltransferase</fullName>
    </recommendedName>
</protein>
<evidence type="ECO:0000256" key="11">
    <source>
        <dbReference type="SAM" id="Phobius"/>
    </source>
</evidence>
<keyword evidence="13" id="KW-1185">Reference proteome</keyword>
<evidence type="ECO:0000256" key="10">
    <source>
        <dbReference type="ARBA" id="ARBA00023180"/>
    </source>
</evidence>
<keyword evidence="9 11" id="KW-0472">Membrane</keyword>
<feature type="transmembrane region" description="Helical" evidence="11">
    <location>
        <begin position="20"/>
        <end position="36"/>
    </location>
</feature>
<evidence type="ECO:0000313" key="13">
    <source>
        <dbReference type="Proteomes" id="UP001190700"/>
    </source>
</evidence>
<dbReference type="InterPro" id="IPR001675">
    <property type="entry name" value="Glyco_trans_29"/>
</dbReference>
<keyword evidence="6" id="KW-0735">Signal-anchor</keyword>
<accession>A0AAE0G339</accession>
<dbReference type="Pfam" id="PF00777">
    <property type="entry name" value="Glyco_transf_29"/>
    <property type="match status" value="1"/>
</dbReference>
<evidence type="ECO:0000313" key="12">
    <source>
        <dbReference type="EMBL" id="KAK3270701.1"/>
    </source>
</evidence>
<organism evidence="12 13">
    <name type="scientific">Cymbomonas tetramitiformis</name>
    <dbReference type="NCBI Taxonomy" id="36881"/>
    <lineage>
        <taxon>Eukaryota</taxon>
        <taxon>Viridiplantae</taxon>
        <taxon>Chlorophyta</taxon>
        <taxon>Pyramimonadophyceae</taxon>
        <taxon>Pyramimonadales</taxon>
        <taxon>Pyramimonadaceae</taxon>
        <taxon>Cymbomonas</taxon>
    </lineage>
</organism>
<keyword evidence="8" id="KW-0333">Golgi apparatus</keyword>
<evidence type="ECO:0000256" key="3">
    <source>
        <dbReference type="ARBA" id="ARBA00022676"/>
    </source>
</evidence>
<dbReference type="GO" id="GO:0008373">
    <property type="term" value="F:sialyltransferase activity"/>
    <property type="evidence" value="ECO:0007669"/>
    <property type="project" value="InterPro"/>
</dbReference>
<dbReference type="InterPro" id="IPR050943">
    <property type="entry name" value="Glycosyltr_29_Sialyltrsf"/>
</dbReference>
<comment type="caution">
    <text evidence="12">The sequence shown here is derived from an EMBL/GenBank/DDBJ whole genome shotgun (WGS) entry which is preliminary data.</text>
</comment>
<evidence type="ECO:0000256" key="7">
    <source>
        <dbReference type="ARBA" id="ARBA00022989"/>
    </source>
</evidence>
<keyword evidence="7 11" id="KW-1133">Transmembrane helix</keyword>
<evidence type="ECO:0000256" key="1">
    <source>
        <dbReference type="ARBA" id="ARBA00004323"/>
    </source>
</evidence>
<dbReference type="Proteomes" id="UP001190700">
    <property type="component" value="Unassembled WGS sequence"/>
</dbReference>
<dbReference type="GO" id="GO:0000139">
    <property type="term" value="C:Golgi membrane"/>
    <property type="evidence" value="ECO:0007669"/>
    <property type="project" value="UniProtKB-SubCell"/>
</dbReference>
<evidence type="ECO:0000256" key="8">
    <source>
        <dbReference type="ARBA" id="ARBA00023034"/>
    </source>
</evidence>
<gene>
    <name evidence="12" type="ORF">CYMTET_20914</name>
</gene>
<comment type="similarity">
    <text evidence="2">Belongs to the glycosyltransferase 29 family.</text>
</comment>
<keyword evidence="5 11" id="KW-0812">Transmembrane</keyword>
<evidence type="ECO:0000256" key="2">
    <source>
        <dbReference type="ARBA" id="ARBA00006003"/>
    </source>
</evidence>
<evidence type="ECO:0000256" key="9">
    <source>
        <dbReference type="ARBA" id="ARBA00023136"/>
    </source>
</evidence>
<dbReference type="Gene3D" id="3.90.1480.20">
    <property type="entry name" value="Glycosyl transferase family 29"/>
    <property type="match status" value="1"/>
</dbReference>
<dbReference type="EMBL" id="LGRX02010246">
    <property type="protein sequence ID" value="KAK3270701.1"/>
    <property type="molecule type" value="Genomic_DNA"/>
</dbReference>
<dbReference type="PANTHER" id="PTHR11987:SF36">
    <property type="entry name" value="SIA-ALPHA-2,3-GAL-BETA-1,4-GLCNAC-R:ALPHA 2,8-SIALYLTRANSFERASE"/>
    <property type="match status" value="1"/>
</dbReference>
<dbReference type="CDD" id="cd19952">
    <property type="entry name" value="GT29"/>
    <property type="match status" value="1"/>
</dbReference>
<name>A0AAE0G339_9CHLO</name>
<evidence type="ECO:0000256" key="6">
    <source>
        <dbReference type="ARBA" id="ARBA00022968"/>
    </source>
</evidence>
<evidence type="ECO:0000256" key="4">
    <source>
        <dbReference type="ARBA" id="ARBA00022679"/>
    </source>
</evidence>
<sequence>MPPRRLIRRTPPSSGAWKKYIIYAGLLLLAVGSVYMRPHGNHISGFEDEDMRTHMQSEKESSEVVQATEEEIDVTGEQQDAEITVSVSEDKEASGEDEEVEKDAHIDANAEAAARSAALLKNIEESSGSKMRPHAKEKLLGGGIDYTEVLQQLFIPRTPSWANSRVKRIVVNQEAPENKYDKGHEGPASWMPSEDLTADYKTCAVVGNGGILLLDSYGEAIDAHDAVFRFNDGPTTGFHEHVGTKTTYRLINNNWSRAWGHKRPKGASEEALVLFGQGSARSAPGLAAHFSSEKIYFMAPEFAGNARGMYKRAYVLMHERGFIEVNGRNSPPTGVEGLFFALALCEEVHLYGFNVKSDPSVPYHYHDKVKGEEGAHSFTFQGIFMSMIASTGRFVICIPEAATEACNMDMK</sequence>
<keyword evidence="10" id="KW-0325">Glycoprotein</keyword>
<dbReference type="InterPro" id="IPR038578">
    <property type="entry name" value="GT29-like_sf"/>
</dbReference>
<proteinExistence type="inferred from homology"/>
<evidence type="ECO:0000256" key="5">
    <source>
        <dbReference type="ARBA" id="ARBA00022692"/>
    </source>
</evidence>
<keyword evidence="4" id="KW-0808">Transferase</keyword>
<evidence type="ECO:0008006" key="14">
    <source>
        <dbReference type="Google" id="ProtNLM"/>
    </source>
</evidence>